<dbReference type="AlphaFoldDB" id="A0A6L6X433"/>
<sequence>MSRTASSSKRMADLSERHVVKLAWLVVLAGIASAYAGDPLWRWAAGLGPGAGYAFGALCGSGVLCGWALAASALRHRQPVRLVVSSALGCVSFLALACLVPGRNGRLFGSIGIPRGHRMWVEENPAVWAAIGGGLLVGALALWRAAPRRATGRRRGGSASAEG</sequence>
<dbReference type="Proteomes" id="UP000483802">
    <property type="component" value="Unassembled WGS sequence"/>
</dbReference>
<feature type="transmembrane region" description="Helical" evidence="1">
    <location>
        <begin position="52"/>
        <end position="70"/>
    </location>
</feature>
<keyword evidence="1" id="KW-0812">Transmembrane</keyword>
<feature type="transmembrane region" description="Helical" evidence="1">
    <location>
        <begin position="82"/>
        <end position="102"/>
    </location>
</feature>
<feature type="transmembrane region" description="Helical" evidence="1">
    <location>
        <begin position="126"/>
        <end position="146"/>
    </location>
</feature>
<comment type="caution">
    <text evidence="2">The sequence shown here is derived from an EMBL/GenBank/DDBJ whole genome shotgun (WGS) entry which is preliminary data.</text>
</comment>
<evidence type="ECO:0000256" key="1">
    <source>
        <dbReference type="SAM" id="Phobius"/>
    </source>
</evidence>
<dbReference type="RefSeq" id="WP_157168022.1">
    <property type="nucleotide sequence ID" value="NZ_WPNZ01000018.1"/>
</dbReference>
<reference evidence="2 3" key="1">
    <citation type="submission" date="2019-11" db="EMBL/GenBank/DDBJ databases">
        <title>Streptomyces typhae sp. nov., a novel endophytic actinomycete isolated from the root of cattail pollen (Typha angustifolia L.).</title>
        <authorList>
            <person name="Peng C."/>
        </authorList>
    </citation>
    <scope>NUCLEOTIDE SEQUENCE [LARGE SCALE GENOMIC DNA]</scope>
    <source>
        <strain evidence="3">p1417</strain>
    </source>
</reference>
<accession>A0A6L6X433</accession>
<keyword evidence="1" id="KW-1133">Transmembrane helix</keyword>
<evidence type="ECO:0000313" key="3">
    <source>
        <dbReference type="Proteomes" id="UP000483802"/>
    </source>
</evidence>
<proteinExistence type="predicted"/>
<dbReference type="EMBL" id="WPNZ01000018">
    <property type="protein sequence ID" value="MVO88613.1"/>
    <property type="molecule type" value="Genomic_DNA"/>
</dbReference>
<keyword evidence="3" id="KW-1185">Reference proteome</keyword>
<evidence type="ECO:0000313" key="2">
    <source>
        <dbReference type="EMBL" id="MVO88613.1"/>
    </source>
</evidence>
<protein>
    <submittedName>
        <fullName evidence="2">Uncharacterized protein</fullName>
    </submittedName>
</protein>
<keyword evidence="1" id="KW-0472">Membrane</keyword>
<organism evidence="2 3">
    <name type="scientific">Streptomyces typhae</name>
    <dbReference type="NCBI Taxonomy" id="2681492"/>
    <lineage>
        <taxon>Bacteria</taxon>
        <taxon>Bacillati</taxon>
        <taxon>Actinomycetota</taxon>
        <taxon>Actinomycetes</taxon>
        <taxon>Kitasatosporales</taxon>
        <taxon>Streptomycetaceae</taxon>
        <taxon>Streptomyces</taxon>
    </lineage>
</organism>
<gene>
    <name evidence="2" type="ORF">GPA10_28595</name>
</gene>
<name>A0A6L6X433_9ACTN</name>